<reference evidence="11 12" key="1">
    <citation type="submission" date="2015-06" db="EMBL/GenBank/DDBJ databases">
        <title>Draft Genome Sequence of Parabacteroides goldsteinii with Putative Novel Metallo-Beta-Lactamases Isolated from a Blood Culture from a Human Patient.</title>
        <authorList>
            <person name="Krogh T.J."/>
            <person name="Agergaard C.N."/>
            <person name="Moller-Jensen J."/>
            <person name="Justesen U.S."/>
        </authorList>
    </citation>
    <scope>NUCLEOTIDE SEQUENCE [LARGE SCALE GENOMIC DNA]</scope>
    <source>
        <strain evidence="11 12">910340</strain>
    </source>
</reference>
<evidence type="ECO:0000256" key="6">
    <source>
        <dbReference type="ARBA" id="ARBA00022989"/>
    </source>
</evidence>
<dbReference type="GO" id="GO:0005886">
    <property type="term" value="C:plasma membrane"/>
    <property type="evidence" value="ECO:0007669"/>
    <property type="project" value="UniProtKB-SubCell"/>
</dbReference>
<protein>
    <submittedName>
        <fullName evidence="11">ABC transporter</fullName>
    </submittedName>
</protein>
<evidence type="ECO:0000259" key="10">
    <source>
        <dbReference type="PROSITE" id="PS50928"/>
    </source>
</evidence>
<feature type="transmembrane region" description="Helical" evidence="8">
    <location>
        <begin position="171"/>
        <end position="189"/>
    </location>
</feature>
<dbReference type="InterPro" id="IPR000515">
    <property type="entry name" value="MetI-like"/>
</dbReference>
<dbReference type="Pfam" id="PF00528">
    <property type="entry name" value="BPD_transp_1"/>
    <property type="match status" value="1"/>
</dbReference>
<feature type="transmembrane region" description="Helical" evidence="8">
    <location>
        <begin position="209"/>
        <end position="230"/>
    </location>
</feature>
<dbReference type="GO" id="GO:0005524">
    <property type="term" value="F:ATP binding"/>
    <property type="evidence" value="ECO:0007669"/>
    <property type="project" value="UniProtKB-KW"/>
</dbReference>
<evidence type="ECO:0000256" key="7">
    <source>
        <dbReference type="ARBA" id="ARBA00023136"/>
    </source>
</evidence>
<evidence type="ECO:0000256" key="1">
    <source>
        <dbReference type="ARBA" id="ARBA00004651"/>
    </source>
</evidence>
<keyword evidence="5" id="KW-0067">ATP-binding</keyword>
<dbReference type="GO" id="GO:0016887">
    <property type="term" value="F:ATP hydrolysis activity"/>
    <property type="evidence" value="ECO:0007669"/>
    <property type="project" value="InterPro"/>
</dbReference>
<evidence type="ECO:0000256" key="5">
    <source>
        <dbReference type="ARBA" id="ARBA00022840"/>
    </source>
</evidence>
<feature type="transmembrane region" description="Helical" evidence="8">
    <location>
        <begin position="58"/>
        <end position="80"/>
    </location>
</feature>
<keyword evidence="7 8" id="KW-0472">Membrane</keyword>
<dbReference type="Pfam" id="PF00005">
    <property type="entry name" value="ABC_tran"/>
    <property type="match status" value="1"/>
</dbReference>
<evidence type="ECO:0000313" key="12">
    <source>
        <dbReference type="Proteomes" id="UP000036166"/>
    </source>
</evidence>
<dbReference type="Gene3D" id="3.40.50.300">
    <property type="entry name" value="P-loop containing nucleotide triphosphate hydrolases"/>
    <property type="match status" value="1"/>
</dbReference>
<accession>A0A0J6CK04</accession>
<evidence type="ECO:0000256" key="8">
    <source>
        <dbReference type="RuleBase" id="RU363032"/>
    </source>
</evidence>
<comment type="caution">
    <text evidence="11">The sequence shown here is derived from an EMBL/GenBank/DDBJ whole genome shotgun (WGS) entry which is preliminary data.</text>
</comment>
<dbReference type="PANTHER" id="PTHR42781:SF4">
    <property type="entry name" value="SPERMIDINE_PUTRESCINE IMPORT ATP-BINDING PROTEIN POTA"/>
    <property type="match status" value="1"/>
</dbReference>
<dbReference type="PROSITE" id="PS50928">
    <property type="entry name" value="ABC_TM1"/>
    <property type="match status" value="1"/>
</dbReference>
<dbReference type="InterPro" id="IPR017871">
    <property type="entry name" value="ABC_transporter-like_CS"/>
</dbReference>
<evidence type="ECO:0000256" key="3">
    <source>
        <dbReference type="ARBA" id="ARBA00022692"/>
    </source>
</evidence>
<dbReference type="SMART" id="SM00382">
    <property type="entry name" value="AAA"/>
    <property type="match status" value="1"/>
</dbReference>
<evidence type="ECO:0000256" key="4">
    <source>
        <dbReference type="ARBA" id="ARBA00022741"/>
    </source>
</evidence>
<organism evidence="11 12">
    <name type="scientific">Parabacteroides goldsteinii</name>
    <dbReference type="NCBI Taxonomy" id="328812"/>
    <lineage>
        <taxon>Bacteria</taxon>
        <taxon>Pseudomonadati</taxon>
        <taxon>Bacteroidota</taxon>
        <taxon>Bacteroidia</taxon>
        <taxon>Bacteroidales</taxon>
        <taxon>Tannerellaceae</taxon>
        <taxon>Parabacteroides</taxon>
    </lineage>
</organism>
<dbReference type="PATRIC" id="fig|328812.4.peg.3038"/>
<dbReference type="InterPro" id="IPR035906">
    <property type="entry name" value="MetI-like_sf"/>
</dbReference>
<dbReference type="InterPro" id="IPR027417">
    <property type="entry name" value="P-loop_NTPase"/>
</dbReference>
<dbReference type="InterPro" id="IPR003439">
    <property type="entry name" value="ABC_transporter-like_ATP-bd"/>
</dbReference>
<proteinExistence type="inferred from homology"/>
<comment type="subcellular location">
    <subcellularLocation>
        <location evidence="1 8">Cell membrane</location>
        <topology evidence="1 8">Multi-pass membrane protein</topology>
    </subcellularLocation>
</comment>
<dbReference type="SUPFAM" id="SSF52540">
    <property type="entry name" value="P-loop containing nucleoside triphosphate hydrolases"/>
    <property type="match status" value="1"/>
</dbReference>
<dbReference type="PANTHER" id="PTHR42781">
    <property type="entry name" value="SPERMIDINE/PUTRESCINE IMPORT ATP-BINDING PROTEIN POTA"/>
    <property type="match status" value="1"/>
</dbReference>
<sequence>MKKGLISCVSVCLLLLIWQLIASSMDQPELIPSVPELIKALFQLFGTDTFYKSISATILRGISGIILSLGAAVMTAFLFARYELLYELFRPLLTIMRSVPVISFILLALIFLDPEGIPLIIAFLTMFPLLTENLTKGIISLRPGLFLMAAQFKINRKNKLIHIYYPQLKPFLFSGLASATGFGWRAIIMGEVLSQCAFGIGGEMKRAQLFISVPELIAWTVIAILISFLFDKGISRLTLVTWNIQYSNGKPEKEELPHPCPIEAADVTFQYDDTKVLSNFSYTFEPGIIYGIKAPSGSGKTTLLNLLDGTLKPIEGKIISHREEKFAVVFQEPELLSHLTVLQNICLPLASLYKQTYAEQEALTALRIVEMETFTERYPNELSYGQQQRVALARALAYPSTVMLLDEPFKGLDKPLAIRIIDRIIERQTEYKRTVIFTSHNQEEIERFASVIIRLPIIN</sequence>
<dbReference type="RefSeq" id="WP_048315585.1">
    <property type="nucleotide sequence ID" value="NZ_LFJV01000034.1"/>
</dbReference>
<feature type="domain" description="ABC transporter" evidence="9">
    <location>
        <begin position="262"/>
        <end position="457"/>
    </location>
</feature>
<comment type="similarity">
    <text evidence="8">Belongs to the binding-protein-dependent transport system permease family.</text>
</comment>
<evidence type="ECO:0000256" key="2">
    <source>
        <dbReference type="ARBA" id="ARBA00022448"/>
    </source>
</evidence>
<keyword evidence="3 8" id="KW-0812">Transmembrane</keyword>
<evidence type="ECO:0000259" key="9">
    <source>
        <dbReference type="PROSITE" id="PS50893"/>
    </source>
</evidence>
<feature type="domain" description="ABC transmembrane type-1" evidence="10">
    <location>
        <begin position="54"/>
        <end position="234"/>
    </location>
</feature>
<dbReference type="SUPFAM" id="SSF161098">
    <property type="entry name" value="MetI-like"/>
    <property type="match status" value="1"/>
</dbReference>
<dbReference type="InterPro" id="IPR050093">
    <property type="entry name" value="ABC_SmlMolc_Importer"/>
</dbReference>
<dbReference type="Proteomes" id="UP000036166">
    <property type="component" value="Unassembled WGS sequence"/>
</dbReference>
<gene>
    <name evidence="11" type="ORF">ACM15_11635</name>
</gene>
<dbReference type="GO" id="GO:0055085">
    <property type="term" value="P:transmembrane transport"/>
    <property type="evidence" value="ECO:0007669"/>
    <property type="project" value="InterPro"/>
</dbReference>
<dbReference type="AlphaFoldDB" id="A0A0J6CK04"/>
<keyword evidence="4" id="KW-0547">Nucleotide-binding</keyword>
<dbReference type="InterPro" id="IPR003593">
    <property type="entry name" value="AAA+_ATPase"/>
</dbReference>
<name>A0A0J6CK04_9BACT</name>
<keyword evidence="2 8" id="KW-0813">Transport</keyword>
<dbReference type="PROSITE" id="PS00211">
    <property type="entry name" value="ABC_TRANSPORTER_1"/>
    <property type="match status" value="1"/>
</dbReference>
<dbReference type="EMBL" id="LFJV01000034">
    <property type="protein sequence ID" value="KMM33545.1"/>
    <property type="molecule type" value="Genomic_DNA"/>
</dbReference>
<keyword evidence="6 8" id="KW-1133">Transmembrane helix</keyword>
<dbReference type="PROSITE" id="PS50893">
    <property type="entry name" value="ABC_TRANSPORTER_2"/>
    <property type="match status" value="1"/>
</dbReference>
<dbReference type="Gene3D" id="1.10.3720.10">
    <property type="entry name" value="MetI-like"/>
    <property type="match status" value="1"/>
</dbReference>
<evidence type="ECO:0000313" key="11">
    <source>
        <dbReference type="EMBL" id="KMM33545.1"/>
    </source>
</evidence>